<keyword evidence="1" id="KW-0547">Nucleotide-binding</keyword>
<dbReference type="GO" id="GO:0005524">
    <property type="term" value="F:ATP binding"/>
    <property type="evidence" value="ECO:0007669"/>
    <property type="project" value="UniProtKB-KW"/>
</dbReference>
<dbReference type="EMBL" id="VZCC01000008">
    <property type="protein sequence ID" value="MQN82913.1"/>
    <property type="molecule type" value="Genomic_DNA"/>
</dbReference>
<dbReference type="SUPFAM" id="SSF52540">
    <property type="entry name" value="P-loop containing nucleoside triphosphate hydrolases"/>
    <property type="match status" value="2"/>
</dbReference>
<dbReference type="GO" id="GO:0004386">
    <property type="term" value="F:helicase activity"/>
    <property type="evidence" value="ECO:0007669"/>
    <property type="project" value="UniProtKB-KW"/>
</dbReference>
<organism evidence="8 9">
    <name type="scientific">Segatella copri</name>
    <dbReference type="NCBI Taxonomy" id="165179"/>
    <lineage>
        <taxon>Bacteria</taxon>
        <taxon>Pseudomonadati</taxon>
        <taxon>Bacteroidota</taxon>
        <taxon>Bacteroidia</taxon>
        <taxon>Bacteroidales</taxon>
        <taxon>Prevotellaceae</taxon>
        <taxon>Segatella</taxon>
    </lineage>
</organism>
<evidence type="ECO:0000313" key="9">
    <source>
        <dbReference type="Proteomes" id="UP000421408"/>
    </source>
</evidence>
<dbReference type="SMART" id="SM00490">
    <property type="entry name" value="HELICc"/>
    <property type="match status" value="1"/>
</dbReference>
<evidence type="ECO:0000313" key="8">
    <source>
        <dbReference type="EMBL" id="MQN82913.1"/>
    </source>
</evidence>
<name>A0AA90UWC7_9BACT</name>
<dbReference type="Gene3D" id="3.40.50.300">
    <property type="entry name" value="P-loop containing nucleotide triphosphate hydrolases"/>
    <property type="match status" value="1"/>
</dbReference>
<dbReference type="AlphaFoldDB" id="A0AA90UWC7"/>
<reference evidence="9" key="1">
    <citation type="submission" date="2019-09" db="EMBL/GenBank/DDBJ databases">
        <title>Distinct polysaccharide growth profiles of human intestinal Prevotella copri isolates.</title>
        <authorList>
            <person name="Fehlner-Peach H."/>
            <person name="Magnabosco C."/>
            <person name="Raghavan V."/>
            <person name="Scher J.U."/>
            <person name="Tett A."/>
            <person name="Cox L.M."/>
            <person name="Gottsegen C."/>
            <person name="Watters A."/>
            <person name="Wiltshire- Gordon J.D."/>
            <person name="Segata N."/>
            <person name="Bonneau R."/>
            <person name="Littman D.R."/>
        </authorList>
    </citation>
    <scope>NUCLEOTIDE SEQUENCE [LARGE SCALE GENOMIC DNA]</scope>
    <source>
        <strain evidence="9">iAA108</strain>
    </source>
</reference>
<dbReference type="InterPro" id="IPR001650">
    <property type="entry name" value="Helicase_C-like"/>
</dbReference>
<dbReference type="InterPro" id="IPR000330">
    <property type="entry name" value="SNF2_N"/>
</dbReference>
<keyword evidence="4" id="KW-0067">ATP-binding</keyword>
<evidence type="ECO:0000259" key="7">
    <source>
        <dbReference type="PROSITE" id="PS51194"/>
    </source>
</evidence>
<dbReference type="InterPro" id="IPR027417">
    <property type="entry name" value="P-loop_NTPase"/>
</dbReference>
<dbReference type="Pfam" id="PF00271">
    <property type="entry name" value="Helicase_C"/>
    <property type="match status" value="1"/>
</dbReference>
<comment type="caution">
    <text evidence="8">The sequence shown here is derived from an EMBL/GenBank/DDBJ whole genome shotgun (WGS) entry which is preliminary data.</text>
</comment>
<dbReference type="PROSITE" id="PS51192">
    <property type="entry name" value="HELICASE_ATP_BIND_1"/>
    <property type="match status" value="1"/>
</dbReference>
<dbReference type="CDD" id="cd18793">
    <property type="entry name" value="SF2_C_SNF"/>
    <property type="match status" value="1"/>
</dbReference>
<proteinExistence type="predicted"/>
<evidence type="ECO:0000256" key="4">
    <source>
        <dbReference type="ARBA" id="ARBA00022840"/>
    </source>
</evidence>
<dbReference type="InterPro" id="IPR014001">
    <property type="entry name" value="Helicase_ATP-bd"/>
</dbReference>
<sequence length="1006" mass="115911">MPESMISEAHASFVSCSQVFFACGSYFQNKVQRSFFSIATMKQEIPYSSAQLLYYAWQLSRNRGGADDDKLTGVLSEARVDLNPHQVMAALFAFQSPFSKGVILADEVGLGKTIEAGIVISQFWAERKRRILIVAPATLRRQWSMELEEKFFLDSFILEKKKGVSLDHLSDGKQIYICSYQFASRQAEILSRTHWDLVVYDEAHKLRNVYKSTPSMASRLKSAFSDSHKLLLTATPLQNNIEELYGLVSIIDDHYFGDLKSFKAQYCYSNKNDDIAFGDLRRRLRPIVHRTLRKQVTEYVKYTSRIPMAQEYYPAVEEQKLYNQISEYLRRDDTYGLPTSQRQLITLIFRKLMSSSTFAIGYTLKTLIDRLQTKIAPYSADKPQGWYGEDGKIAMVAEDMLGDDWDEWNEQDENELEGEILTSDEIEGIKDEIKELQRLYDLANSISSNKKGDCLLSALHTGFQKMEELGANRKALIFTESTRTQLYLKQLLEENGYMGKIVLFNGSNNDETSRKIYKAWKERNIGTSAFTPSLSANKRQAIVDYFRDEAEIMIATEAASEGINLQFCSLIVNYDLPWNPQRVEQRIGRCHRYGQKNDVVVFNFINKANAADVRVFQLLSEKFHLFDGVFGSSDEVLGSIESGVDFEKRMLNIYQQCRTPEEINAAFDQIQQEMDASIKATMQDTRKQLLENFDEDVVGLLKIRQGKDMGNLNKFHRWLWTITIATLGKENVEVVDETNLVFRLKHNPYPDVAAECGMYQITTLQSQYINYRLSHPLAQKVIALCKQNEQSQQNLLFDYSLYRYKVADIEQCAYESGWLQAHLVSFISEGQQEQHIVLTALAEDGTALGQEFAEKLLNIPSECTGKVRVQEEASQKLASLYDNRRAALTVQIEERNKALLDAEIQHIEKWAEDQQLTLENELKDIKAKIKEKKRLLSRSENAQQTLTLEKDLNTLTRQQKRKRAEIFNLEDEIEEKRDGMIDKVKAFIQQHITEEELFCVHWTLKK</sequence>
<dbReference type="PANTHER" id="PTHR45766">
    <property type="entry name" value="DNA ANNEALING HELICASE AND ENDONUCLEASE ZRANB3 FAMILY MEMBER"/>
    <property type="match status" value="1"/>
</dbReference>
<dbReference type="Pfam" id="PF00176">
    <property type="entry name" value="SNF2-rel_dom"/>
    <property type="match status" value="1"/>
</dbReference>
<dbReference type="InterPro" id="IPR049730">
    <property type="entry name" value="SNF2/RAD54-like_C"/>
</dbReference>
<dbReference type="InterPro" id="IPR057342">
    <property type="entry name" value="DEXDc_RapA"/>
</dbReference>
<keyword evidence="5" id="KW-0175">Coiled coil</keyword>
<dbReference type="GO" id="GO:0016787">
    <property type="term" value="F:hydrolase activity"/>
    <property type="evidence" value="ECO:0007669"/>
    <property type="project" value="UniProtKB-KW"/>
</dbReference>
<evidence type="ECO:0000256" key="3">
    <source>
        <dbReference type="ARBA" id="ARBA00022806"/>
    </source>
</evidence>
<dbReference type="InterPro" id="IPR038718">
    <property type="entry name" value="SNF2-like_sf"/>
</dbReference>
<dbReference type="CDD" id="cd18011">
    <property type="entry name" value="DEXDc_RapA"/>
    <property type="match status" value="1"/>
</dbReference>
<dbReference type="PANTHER" id="PTHR45766:SF6">
    <property type="entry name" value="SWI_SNF-RELATED MATRIX-ASSOCIATED ACTIN-DEPENDENT REGULATOR OF CHROMATIN SUBFAMILY A-LIKE PROTEIN 1"/>
    <property type="match status" value="1"/>
</dbReference>
<protein>
    <submittedName>
        <fullName evidence="8">DEAD/DEAH box helicase</fullName>
    </submittedName>
</protein>
<evidence type="ECO:0000259" key="6">
    <source>
        <dbReference type="PROSITE" id="PS51192"/>
    </source>
</evidence>
<dbReference type="PROSITE" id="PS51194">
    <property type="entry name" value="HELICASE_CTER"/>
    <property type="match status" value="1"/>
</dbReference>
<evidence type="ECO:0000256" key="5">
    <source>
        <dbReference type="SAM" id="Coils"/>
    </source>
</evidence>
<evidence type="ECO:0000256" key="2">
    <source>
        <dbReference type="ARBA" id="ARBA00022801"/>
    </source>
</evidence>
<feature type="coiled-coil region" evidence="5">
    <location>
        <begin position="915"/>
        <end position="972"/>
    </location>
</feature>
<feature type="domain" description="Helicase C-terminal" evidence="7">
    <location>
        <begin position="487"/>
        <end position="638"/>
    </location>
</feature>
<dbReference type="Gene3D" id="3.40.50.10810">
    <property type="entry name" value="Tandem AAA-ATPase domain"/>
    <property type="match status" value="1"/>
</dbReference>
<keyword evidence="3 8" id="KW-0347">Helicase</keyword>
<keyword evidence="2" id="KW-0378">Hydrolase</keyword>
<evidence type="ECO:0000256" key="1">
    <source>
        <dbReference type="ARBA" id="ARBA00022741"/>
    </source>
</evidence>
<dbReference type="SMART" id="SM00487">
    <property type="entry name" value="DEXDc"/>
    <property type="match status" value="1"/>
</dbReference>
<accession>A0AA90UWC7</accession>
<feature type="domain" description="Helicase ATP-binding" evidence="6">
    <location>
        <begin position="93"/>
        <end position="254"/>
    </location>
</feature>
<gene>
    <name evidence="8" type="ORF">F7D74_02655</name>
</gene>
<dbReference type="Proteomes" id="UP000421408">
    <property type="component" value="Unassembled WGS sequence"/>
</dbReference>